<dbReference type="InterPro" id="IPR006311">
    <property type="entry name" value="TAT_signal"/>
</dbReference>
<evidence type="ECO:0000256" key="2">
    <source>
        <dbReference type="ARBA" id="ARBA00005695"/>
    </source>
</evidence>
<dbReference type="STRING" id="366616.CG51_11095"/>
<dbReference type="InterPro" id="IPR030678">
    <property type="entry name" value="Peptide/Ni-bd"/>
</dbReference>
<dbReference type="PROSITE" id="PS51318">
    <property type="entry name" value="TAT"/>
    <property type="match status" value="1"/>
</dbReference>
<dbReference type="PANTHER" id="PTHR30290:SF38">
    <property type="entry name" value="D,D-DIPEPTIDE-BINDING PERIPLASMIC PROTEIN DDPA-RELATED"/>
    <property type="match status" value="1"/>
</dbReference>
<evidence type="ECO:0000256" key="1">
    <source>
        <dbReference type="ARBA" id="ARBA00004418"/>
    </source>
</evidence>
<name>A0A212ARE2_9RHOB</name>
<dbReference type="EMBL" id="NIPX01000010">
    <property type="protein sequence ID" value="OWJ84072.1"/>
    <property type="molecule type" value="Genomic_DNA"/>
</dbReference>
<comment type="caution">
    <text evidence="5">The sequence shown here is derived from an EMBL/GenBank/DDBJ whole genome shotgun (WGS) entry which is preliminary data.</text>
</comment>
<dbReference type="AlphaFoldDB" id="A0A212ARE2"/>
<keyword evidence="3" id="KW-0732">Signal</keyword>
<dbReference type="GO" id="GO:1904680">
    <property type="term" value="F:peptide transmembrane transporter activity"/>
    <property type="evidence" value="ECO:0007669"/>
    <property type="project" value="TreeGrafter"/>
</dbReference>
<evidence type="ECO:0000259" key="4">
    <source>
        <dbReference type="Pfam" id="PF00496"/>
    </source>
</evidence>
<proteinExistence type="inferred from homology"/>
<evidence type="ECO:0000256" key="3">
    <source>
        <dbReference type="ARBA" id="ARBA00022729"/>
    </source>
</evidence>
<accession>A0A212ARE2</accession>
<dbReference type="GO" id="GO:0043190">
    <property type="term" value="C:ATP-binding cassette (ABC) transporter complex"/>
    <property type="evidence" value="ECO:0007669"/>
    <property type="project" value="InterPro"/>
</dbReference>
<dbReference type="InterPro" id="IPR000914">
    <property type="entry name" value="SBP_5_dom"/>
</dbReference>
<dbReference type="InterPro" id="IPR039424">
    <property type="entry name" value="SBP_5"/>
</dbReference>
<dbReference type="PIRSF" id="PIRSF002741">
    <property type="entry name" value="MppA"/>
    <property type="match status" value="1"/>
</dbReference>
<sequence>MTTEIGRTSAAQPDWKRRLFILGAAGAGALAVSGLPGRVLAATADRLKVALHANPSSLDPATGSSGSDHMYLYCLYDTLTEWDPDTLTVRPGLARSHAFTDPKTLVLDLQEGVTFHDGTPLDAEAVKFNLDRVRGEPISNIRADLATVESVEVTGPLQVTLHLKEPDSALPLILSDRVGMVVSPTALRASEGGRLDRAPVGSGPWKLVSWTDGERFLAEKHSAYWRQDRPGMQEIEILIMPDAATRLRSLQSGQTHIACQITELLQPIVKRSPKLEVRARPTIWCYILFLNASKGPLADVRVRQALNYAIDRENFIRAAMAGQGEAASMMLPKSHWAYAPEAEGRTAYDPDRAKALLAEAGFADGFTLDFRGFPDQAYVQRQEVILNQLGKVGIRGRFANAPIPETDSRWWGERQGEAYFSVWTGRPDPTNTYATLYGETSYYNPSRLKPPEGFMEAITESRSTDDQAARAKALARAQVLAMDFALNVPIAFRYQMDAVNRSVSDFGPNLLGKPKFTTAVVGA</sequence>
<dbReference type="RefSeq" id="WP_088233622.1">
    <property type="nucleotide sequence ID" value="NZ_NIPX01000010.1"/>
</dbReference>
<dbReference type="SUPFAM" id="SSF53850">
    <property type="entry name" value="Periplasmic binding protein-like II"/>
    <property type="match status" value="1"/>
</dbReference>
<dbReference type="Gene3D" id="3.10.105.10">
    <property type="entry name" value="Dipeptide-binding Protein, Domain 3"/>
    <property type="match status" value="1"/>
</dbReference>
<gene>
    <name evidence="5" type="ORF">CDV52_09285</name>
</gene>
<dbReference type="Proteomes" id="UP000196640">
    <property type="component" value="Unassembled WGS sequence"/>
</dbReference>
<dbReference type="OrthoDB" id="9803988at2"/>
<dbReference type="Gene3D" id="3.90.76.10">
    <property type="entry name" value="Dipeptide-binding Protein, Domain 1"/>
    <property type="match status" value="1"/>
</dbReference>
<evidence type="ECO:0000313" key="5">
    <source>
        <dbReference type="EMBL" id="OWJ84072.1"/>
    </source>
</evidence>
<organism evidence="5 6">
    <name type="scientific">Haematobacter missouriensis</name>
    <dbReference type="NCBI Taxonomy" id="366616"/>
    <lineage>
        <taxon>Bacteria</taxon>
        <taxon>Pseudomonadati</taxon>
        <taxon>Pseudomonadota</taxon>
        <taxon>Alphaproteobacteria</taxon>
        <taxon>Rhodobacterales</taxon>
        <taxon>Paracoccaceae</taxon>
        <taxon>Haematobacter</taxon>
    </lineage>
</organism>
<dbReference type="GO" id="GO:0030288">
    <property type="term" value="C:outer membrane-bounded periplasmic space"/>
    <property type="evidence" value="ECO:0007669"/>
    <property type="project" value="UniProtKB-ARBA"/>
</dbReference>
<dbReference type="Gene3D" id="3.40.190.10">
    <property type="entry name" value="Periplasmic binding protein-like II"/>
    <property type="match status" value="1"/>
</dbReference>
<reference evidence="5 6" key="1">
    <citation type="submission" date="2016-11" db="EMBL/GenBank/DDBJ databases">
        <title>Comparison of Traditional DNA-DNA Hybridization with In Silico Genomic Analysis.</title>
        <authorList>
            <person name="Nicholson A.C."/>
            <person name="Sammons S."/>
            <person name="Humrighouse B.W."/>
            <person name="Graziano J."/>
            <person name="Lasker B."/>
            <person name="Whitney A.M."/>
            <person name="Mcquiston J.R."/>
        </authorList>
    </citation>
    <scope>NUCLEOTIDE SEQUENCE [LARGE SCALE GENOMIC DNA]</scope>
    <source>
        <strain evidence="5 6">H2381</strain>
    </source>
</reference>
<dbReference type="PANTHER" id="PTHR30290">
    <property type="entry name" value="PERIPLASMIC BINDING COMPONENT OF ABC TRANSPORTER"/>
    <property type="match status" value="1"/>
</dbReference>
<feature type="domain" description="Solute-binding protein family 5" evidence="4">
    <location>
        <begin position="88"/>
        <end position="442"/>
    </location>
</feature>
<dbReference type="GO" id="GO:0015833">
    <property type="term" value="P:peptide transport"/>
    <property type="evidence" value="ECO:0007669"/>
    <property type="project" value="TreeGrafter"/>
</dbReference>
<protein>
    <submittedName>
        <fullName evidence="5">Peptide ABC transporter</fullName>
    </submittedName>
</protein>
<evidence type="ECO:0000313" key="6">
    <source>
        <dbReference type="Proteomes" id="UP000196640"/>
    </source>
</evidence>
<dbReference type="Pfam" id="PF00496">
    <property type="entry name" value="SBP_bac_5"/>
    <property type="match status" value="1"/>
</dbReference>
<comment type="similarity">
    <text evidence="2">Belongs to the bacterial solute-binding protein 5 family.</text>
</comment>
<comment type="subcellular location">
    <subcellularLocation>
        <location evidence="1">Periplasm</location>
    </subcellularLocation>
</comment>